<evidence type="ECO:0000313" key="2">
    <source>
        <dbReference type="Proteomes" id="UP000051783"/>
    </source>
</evidence>
<evidence type="ECO:0000313" key="1">
    <source>
        <dbReference type="EMBL" id="KRO14609.1"/>
    </source>
</evidence>
<dbReference type="EMBL" id="JQCL01000011">
    <property type="protein sequence ID" value="KRO14609.1"/>
    <property type="molecule type" value="Genomic_DNA"/>
</dbReference>
<sequence length="75" mass="8234">MKTLDLTFKTSLNKVHHVKLHYANDNLTPEVVSKAMADLAATKLFTKGNENLVAEPLAAKYVETVETPIIKAPKA</sequence>
<comment type="caution">
    <text evidence="1">The sequence shown here is derived from an EMBL/GenBank/DDBJ whole genome shotgun (WGS) entry which is preliminary data.</text>
</comment>
<evidence type="ECO:0008006" key="3">
    <source>
        <dbReference type="Google" id="ProtNLM"/>
    </source>
</evidence>
<dbReference type="STRING" id="942150.IV64_GL001009"/>
<proteinExistence type="predicted"/>
<name>A0A0R2MLG6_9LACO</name>
<dbReference type="RefSeq" id="WP_057705315.1">
    <property type="nucleotide sequence ID" value="NZ_JQCL01000011.1"/>
</dbReference>
<protein>
    <recommendedName>
        <fullName evidence="3">Small conserved protein</fullName>
    </recommendedName>
</protein>
<dbReference type="Proteomes" id="UP000051783">
    <property type="component" value="Unassembled WGS sequence"/>
</dbReference>
<gene>
    <name evidence="1" type="ORF">IV64_GL001009</name>
</gene>
<organism evidence="1 2">
    <name type="scientific">Lactiplantibacillus xiangfangensis</name>
    <dbReference type="NCBI Taxonomy" id="942150"/>
    <lineage>
        <taxon>Bacteria</taxon>
        <taxon>Bacillati</taxon>
        <taxon>Bacillota</taxon>
        <taxon>Bacilli</taxon>
        <taxon>Lactobacillales</taxon>
        <taxon>Lactobacillaceae</taxon>
        <taxon>Lactiplantibacillus</taxon>
    </lineage>
</organism>
<dbReference type="AlphaFoldDB" id="A0A0R2MLG6"/>
<dbReference type="InterPro" id="IPR021321">
    <property type="entry name" value="DUF2922"/>
</dbReference>
<accession>A0A0R2MLG6</accession>
<keyword evidence="2" id="KW-1185">Reference proteome</keyword>
<dbReference type="Pfam" id="PF11148">
    <property type="entry name" value="DUF2922"/>
    <property type="match status" value="1"/>
</dbReference>
<dbReference type="PATRIC" id="fig|942150.3.peg.1039"/>
<reference evidence="1 2" key="1">
    <citation type="journal article" date="2015" name="Genome Announc.">
        <title>Expanding the biotechnology potential of lactobacilli through comparative genomics of 213 strains and associated genera.</title>
        <authorList>
            <person name="Sun Z."/>
            <person name="Harris H.M."/>
            <person name="McCann A."/>
            <person name="Guo C."/>
            <person name="Argimon S."/>
            <person name="Zhang W."/>
            <person name="Yang X."/>
            <person name="Jeffery I.B."/>
            <person name="Cooney J.C."/>
            <person name="Kagawa T.F."/>
            <person name="Liu W."/>
            <person name="Song Y."/>
            <person name="Salvetti E."/>
            <person name="Wrobel A."/>
            <person name="Rasinkangas P."/>
            <person name="Parkhill J."/>
            <person name="Rea M.C."/>
            <person name="O'Sullivan O."/>
            <person name="Ritari J."/>
            <person name="Douillard F.P."/>
            <person name="Paul Ross R."/>
            <person name="Yang R."/>
            <person name="Briner A.E."/>
            <person name="Felis G.E."/>
            <person name="de Vos W.M."/>
            <person name="Barrangou R."/>
            <person name="Klaenhammer T.R."/>
            <person name="Caufield P.W."/>
            <person name="Cui Y."/>
            <person name="Zhang H."/>
            <person name="O'Toole P.W."/>
        </authorList>
    </citation>
    <scope>NUCLEOTIDE SEQUENCE [LARGE SCALE GENOMIC DNA]</scope>
    <source>
        <strain evidence="1 2">LMG 26013</strain>
    </source>
</reference>
<dbReference type="OrthoDB" id="2323347at2"/>